<reference evidence="2" key="1">
    <citation type="journal article" date="2020" name="Nature">
        <title>Giant virus diversity and host interactions through global metagenomics.</title>
        <authorList>
            <person name="Schulz F."/>
            <person name="Roux S."/>
            <person name="Paez-Espino D."/>
            <person name="Jungbluth S."/>
            <person name="Walsh D.A."/>
            <person name="Denef V.J."/>
            <person name="McMahon K.D."/>
            <person name="Konstantinidis K.T."/>
            <person name="Eloe-Fadrosh E.A."/>
            <person name="Kyrpides N.C."/>
            <person name="Woyke T."/>
        </authorList>
    </citation>
    <scope>NUCLEOTIDE SEQUENCE</scope>
    <source>
        <strain evidence="2">GVMAG-M-3300023179-82</strain>
    </source>
</reference>
<protein>
    <submittedName>
        <fullName evidence="2">Uncharacterized protein</fullName>
    </submittedName>
</protein>
<organism evidence="2">
    <name type="scientific">viral metagenome</name>
    <dbReference type="NCBI Taxonomy" id="1070528"/>
    <lineage>
        <taxon>unclassified sequences</taxon>
        <taxon>metagenomes</taxon>
        <taxon>organismal metagenomes</taxon>
    </lineage>
</organism>
<dbReference type="AlphaFoldDB" id="A0A6C0H822"/>
<keyword evidence="1" id="KW-0472">Membrane</keyword>
<sequence length="382" mass="44169">MSYKDSLILYLKMILLGGIIYLILILIPQLCIDKRNTILISIIIVGCIYILYINNNININECYTNIKSTNISAESPSYNEKNKEHKTLENTNQINQQSQIKPINPINMDENNYIILNELYKIIQNPTPTTQTPEKPEKTNDKPLTVLNDLYKMIQNSTTTTQKPVKPEKNDNKTLSILNELNKIIQNPNLIKQKPKLEETFQPITLETPDNDNDNNNNNELSSVCDVKINNLKSEFNKQLNDLKSNNVKYYQTLLNHVYDKQMIDYKDVTNIQTQYNEGLVTLEEIINVLEKIKDNGNVKENNTQYNQYNNFMKPIGDKISNTWANDYTILNTEQWSVPMKRPPVCITNSPCKVCPTDSSNYPVNLLQWDNARNITNNQEVI</sequence>
<name>A0A6C0H822_9ZZZZ</name>
<keyword evidence="1" id="KW-1133">Transmembrane helix</keyword>
<feature type="transmembrane region" description="Helical" evidence="1">
    <location>
        <begin position="38"/>
        <end position="54"/>
    </location>
</feature>
<evidence type="ECO:0000256" key="1">
    <source>
        <dbReference type="SAM" id="Phobius"/>
    </source>
</evidence>
<proteinExistence type="predicted"/>
<accession>A0A6C0H822</accession>
<evidence type="ECO:0000313" key="2">
    <source>
        <dbReference type="EMBL" id="QHT76731.1"/>
    </source>
</evidence>
<keyword evidence="1" id="KW-0812">Transmembrane</keyword>
<feature type="transmembrane region" description="Helical" evidence="1">
    <location>
        <begin position="6"/>
        <end position="26"/>
    </location>
</feature>
<dbReference type="EMBL" id="MN739900">
    <property type="protein sequence ID" value="QHT76731.1"/>
    <property type="molecule type" value="Genomic_DNA"/>
</dbReference>